<proteinExistence type="predicted"/>
<feature type="domain" description="Mannitol dehydrogenase N-terminal" evidence="3">
    <location>
        <begin position="18"/>
        <end position="245"/>
    </location>
</feature>
<dbReference type="InterPro" id="IPR013118">
    <property type="entry name" value="Mannitol_DH_C"/>
</dbReference>
<dbReference type="InterPro" id="IPR013131">
    <property type="entry name" value="Mannitol_DH_N"/>
</dbReference>
<dbReference type="InterPro" id="IPR008927">
    <property type="entry name" value="6-PGluconate_DH-like_C_sf"/>
</dbReference>
<accession>A0A1I2CQ19</accession>
<dbReference type="STRING" id="1003.SAMN04488541_1005105"/>
<dbReference type="SUPFAM" id="SSF51735">
    <property type="entry name" value="NAD(P)-binding Rossmann-fold domains"/>
    <property type="match status" value="1"/>
</dbReference>
<dbReference type="RefSeq" id="WP_091540591.1">
    <property type="nucleotide sequence ID" value="NZ_FONY01000005.1"/>
</dbReference>
<keyword evidence="2" id="KW-0520">NAD</keyword>
<sequence>MQQLSQQLIRSKADLPEKVLQFGTGILLRGLPDFFIDKANKAGIFQGKIVIVKSTSGGTDDFQKQDGLFTTCIRGIQNGQVVSENIINESISRVISANDNWNDILMIAQSIDLQVVISNTTEVGIQYVEESIFAKPPTSFPAKLTAVLYKRFKNQLDGLVIIPTELIPDNGLKLKNIVLQLIEFNHLGEEFKNWVEKENSFCNSLVDRIVTNVTPEISHSLPYQDALAIQTEPYRLWAIQGDKKVKEVLSFAQVDEGVIIAENIDYYRERKLRLLNGTHTISVCKGYLKGFNTVYECMQDAEMQHFIKNVMLEEIAPTVLAQDFKHLQPTKADLEKFAYEVLDRFGNPHIVHYLLSITLQATSKMKMRNIPTILRYYQQFGKAPHLMAEGFKAYLLFMRVVKEENGKFYGKRGADFYLIQDDYASYFAEKWKNIATEDTQAVNQVLHQIYNDADFWGTDLTKVQGFIV</sequence>
<dbReference type="Pfam" id="PF08125">
    <property type="entry name" value="Mannitol_dh_C"/>
    <property type="match status" value="1"/>
</dbReference>
<dbReference type="PANTHER" id="PTHR30524:SF0">
    <property type="entry name" value="ALTRONATE OXIDOREDUCTASE-RELATED"/>
    <property type="match status" value="1"/>
</dbReference>
<protein>
    <submittedName>
        <fullName evidence="5">Tagaturonate reductase</fullName>
    </submittedName>
</protein>
<dbReference type="GO" id="GO:0005829">
    <property type="term" value="C:cytosol"/>
    <property type="evidence" value="ECO:0007669"/>
    <property type="project" value="TreeGrafter"/>
</dbReference>
<dbReference type="EMBL" id="FONY01000005">
    <property type="protein sequence ID" value="SFE70338.1"/>
    <property type="molecule type" value="Genomic_DNA"/>
</dbReference>
<dbReference type="AlphaFoldDB" id="A0A1I2CQ19"/>
<dbReference type="Pfam" id="PF01232">
    <property type="entry name" value="Mannitol_dh"/>
    <property type="match status" value="1"/>
</dbReference>
<feature type="domain" description="Mannitol dehydrogenase C-terminal" evidence="4">
    <location>
        <begin position="263"/>
        <end position="465"/>
    </location>
</feature>
<dbReference type="GO" id="GO:0008926">
    <property type="term" value="F:mannitol-1-phosphate 5-dehydrogenase activity"/>
    <property type="evidence" value="ECO:0007669"/>
    <property type="project" value="TreeGrafter"/>
</dbReference>
<reference evidence="5 6" key="1">
    <citation type="submission" date="2016-10" db="EMBL/GenBank/DDBJ databases">
        <authorList>
            <person name="de Groot N.N."/>
        </authorList>
    </citation>
    <scope>NUCLEOTIDE SEQUENCE [LARGE SCALE GENOMIC DNA]</scope>
    <source>
        <strain>GEY</strain>
        <strain evidence="6">DSM 9560</strain>
    </source>
</reference>
<evidence type="ECO:0000256" key="2">
    <source>
        <dbReference type="ARBA" id="ARBA00023027"/>
    </source>
</evidence>
<evidence type="ECO:0000313" key="6">
    <source>
        <dbReference type="Proteomes" id="UP000199513"/>
    </source>
</evidence>
<dbReference type="InterPro" id="IPR036291">
    <property type="entry name" value="NAD(P)-bd_dom_sf"/>
</dbReference>
<dbReference type="Gene3D" id="1.10.1040.10">
    <property type="entry name" value="N-(1-d-carboxylethyl)-l-norvaline Dehydrogenase, domain 2"/>
    <property type="match status" value="1"/>
</dbReference>
<dbReference type="InterPro" id="IPR013328">
    <property type="entry name" value="6PGD_dom2"/>
</dbReference>
<dbReference type="NCBIfam" id="NF002969">
    <property type="entry name" value="PRK03643.1"/>
    <property type="match status" value="1"/>
</dbReference>
<dbReference type="SUPFAM" id="SSF48179">
    <property type="entry name" value="6-phosphogluconate dehydrogenase C-terminal domain-like"/>
    <property type="match status" value="1"/>
</dbReference>
<evidence type="ECO:0000259" key="3">
    <source>
        <dbReference type="Pfam" id="PF01232"/>
    </source>
</evidence>
<evidence type="ECO:0000256" key="1">
    <source>
        <dbReference type="ARBA" id="ARBA00023002"/>
    </source>
</evidence>
<dbReference type="Proteomes" id="UP000199513">
    <property type="component" value="Unassembled WGS sequence"/>
</dbReference>
<organism evidence="5 6">
    <name type="scientific">Thermoflexibacter ruber</name>
    <dbReference type="NCBI Taxonomy" id="1003"/>
    <lineage>
        <taxon>Bacteria</taxon>
        <taxon>Pseudomonadati</taxon>
        <taxon>Bacteroidota</taxon>
        <taxon>Cytophagia</taxon>
        <taxon>Cytophagales</taxon>
        <taxon>Thermoflexibacteraceae</taxon>
        <taxon>Thermoflexibacter</taxon>
    </lineage>
</organism>
<keyword evidence="1" id="KW-0560">Oxidoreductase</keyword>
<dbReference type="OrthoDB" id="9768714at2"/>
<dbReference type="Gene3D" id="3.40.50.720">
    <property type="entry name" value="NAD(P)-binding Rossmann-like Domain"/>
    <property type="match status" value="1"/>
</dbReference>
<gene>
    <name evidence="5" type="ORF">SAMN04488541_1005105</name>
</gene>
<dbReference type="PANTHER" id="PTHR30524">
    <property type="entry name" value="MANNITOL-1-PHOSPHATE 5-DEHYDROGENASE"/>
    <property type="match status" value="1"/>
</dbReference>
<evidence type="ECO:0000259" key="4">
    <source>
        <dbReference type="Pfam" id="PF08125"/>
    </source>
</evidence>
<name>A0A1I2CQ19_9BACT</name>
<dbReference type="GO" id="GO:0019592">
    <property type="term" value="P:mannitol catabolic process"/>
    <property type="evidence" value="ECO:0007669"/>
    <property type="project" value="TreeGrafter"/>
</dbReference>
<keyword evidence="6" id="KW-1185">Reference proteome</keyword>
<evidence type="ECO:0000313" key="5">
    <source>
        <dbReference type="EMBL" id="SFE70338.1"/>
    </source>
</evidence>